<accession>A0ABZ0CM92</accession>
<keyword evidence="4 6" id="KW-1133">Transmembrane helix</keyword>
<evidence type="ECO:0000313" key="8">
    <source>
        <dbReference type="EMBL" id="WOB06112.1"/>
    </source>
</evidence>
<evidence type="ECO:0000313" key="9">
    <source>
        <dbReference type="Proteomes" id="UP001303946"/>
    </source>
</evidence>
<proteinExistence type="inferred from homology"/>
<reference evidence="8 9" key="1">
    <citation type="submission" date="2023-10" db="EMBL/GenBank/DDBJ databases">
        <title>Bacteria for the degradation of biodegradable plastic PBAT(Polybutylene adipate terephthalate).</title>
        <authorList>
            <person name="Weon H.-Y."/>
            <person name="Yeon J."/>
        </authorList>
    </citation>
    <scope>NUCLEOTIDE SEQUENCE [LARGE SCALE GENOMIC DNA]</scope>
    <source>
        <strain evidence="8 9">SBD 7-3</strain>
    </source>
</reference>
<dbReference type="PANTHER" id="PTHR32322:SF2">
    <property type="entry name" value="EAMA DOMAIN-CONTAINING PROTEIN"/>
    <property type="match status" value="1"/>
</dbReference>
<dbReference type="SUPFAM" id="SSF103481">
    <property type="entry name" value="Multidrug resistance efflux transporter EmrE"/>
    <property type="match status" value="2"/>
</dbReference>
<name>A0ABZ0CM92_9BURK</name>
<evidence type="ECO:0000256" key="1">
    <source>
        <dbReference type="ARBA" id="ARBA00004141"/>
    </source>
</evidence>
<feature type="transmembrane region" description="Helical" evidence="6">
    <location>
        <begin position="211"/>
        <end position="230"/>
    </location>
</feature>
<feature type="domain" description="EamA" evidence="7">
    <location>
        <begin position="4"/>
        <end position="132"/>
    </location>
</feature>
<evidence type="ECO:0000256" key="5">
    <source>
        <dbReference type="ARBA" id="ARBA00023136"/>
    </source>
</evidence>
<gene>
    <name evidence="8" type="ORF">RXV79_14385</name>
</gene>
<feature type="transmembrane region" description="Helical" evidence="6">
    <location>
        <begin position="118"/>
        <end position="138"/>
    </location>
</feature>
<feature type="transmembrane region" description="Helical" evidence="6">
    <location>
        <begin position="144"/>
        <end position="163"/>
    </location>
</feature>
<feature type="transmembrane region" description="Helical" evidence="6">
    <location>
        <begin position="264"/>
        <end position="280"/>
    </location>
</feature>
<dbReference type="Pfam" id="PF00892">
    <property type="entry name" value="EamA"/>
    <property type="match status" value="1"/>
</dbReference>
<dbReference type="PANTHER" id="PTHR32322">
    <property type="entry name" value="INNER MEMBRANE TRANSPORTER"/>
    <property type="match status" value="1"/>
</dbReference>
<dbReference type="InterPro" id="IPR000620">
    <property type="entry name" value="EamA_dom"/>
</dbReference>
<dbReference type="InterPro" id="IPR037185">
    <property type="entry name" value="EmrE-like"/>
</dbReference>
<keyword evidence="3 6" id="KW-0812">Transmembrane</keyword>
<dbReference type="Proteomes" id="UP001303946">
    <property type="component" value="Chromosome"/>
</dbReference>
<evidence type="ECO:0000256" key="2">
    <source>
        <dbReference type="ARBA" id="ARBA00007362"/>
    </source>
</evidence>
<sequence length="300" mass="30540">MTTLLLLLNGSLMAGIYALAKAGTASALGVLAWQLLFATTALTAVASWRGERAALTRANLRYAAIAGMLGMTGPSLVTFCALARVPAGFIGVIGALAPMFTYALALALRIEALRTLRAAGIVLGLAGVLGLLLPAGSLPGDGSWPWALAAVASPLLLAAGNLFRSLAWPVGLAPLGAASLMLAVQALVVVPLAIALGHFQWPLPVGAPADVMLLGGGLLTTIFYLGAFELQRRGGPVIVAQLGYVITAASLLLGAAVFGERYPVTAWLAIAAVLGGLSLVNRAQPSPSTPHALQPSDRRS</sequence>
<comment type="similarity">
    <text evidence="2">Belongs to the EamA transporter family.</text>
</comment>
<feature type="transmembrane region" description="Helical" evidence="6">
    <location>
        <begin position="85"/>
        <end position="106"/>
    </location>
</feature>
<feature type="transmembrane region" description="Helical" evidence="6">
    <location>
        <begin position="175"/>
        <end position="199"/>
    </location>
</feature>
<protein>
    <submittedName>
        <fullName evidence="8">DMT family transporter</fullName>
    </submittedName>
</protein>
<keyword evidence="9" id="KW-1185">Reference proteome</keyword>
<evidence type="ECO:0000256" key="4">
    <source>
        <dbReference type="ARBA" id="ARBA00022989"/>
    </source>
</evidence>
<evidence type="ECO:0000259" key="7">
    <source>
        <dbReference type="Pfam" id="PF00892"/>
    </source>
</evidence>
<evidence type="ECO:0000256" key="6">
    <source>
        <dbReference type="SAM" id="Phobius"/>
    </source>
</evidence>
<feature type="transmembrane region" description="Helical" evidence="6">
    <location>
        <begin position="237"/>
        <end position="258"/>
    </location>
</feature>
<dbReference type="EMBL" id="CP136336">
    <property type="protein sequence ID" value="WOB06112.1"/>
    <property type="molecule type" value="Genomic_DNA"/>
</dbReference>
<feature type="transmembrane region" description="Helical" evidence="6">
    <location>
        <begin position="60"/>
        <end position="79"/>
    </location>
</feature>
<dbReference type="InterPro" id="IPR050638">
    <property type="entry name" value="AA-Vitamin_Transporters"/>
</dbReference>
<dbReference type="RefSeq" id="WP_316698420.1">
    <property type="nucleotide sequence ID" value="NZ_CP136336.1"/>
</dbReference>
<evidence type="ECO:0000256" key="3">
    <source>
        <dbReference type="ARBA" id="ARBA00022692"/>
    </source>
</evidence>
<comment type="subcellular location">
    <subcellularLocation>
        <location evidence="1">Membrane</location>
        <topology evidence="1">Multi-pass membrane protein</topology>
    </subcellularLocation>
</comment>
<keyword evidence="5 6" id="KW-0472">Membrane</keyword>
<organism evidence="8 9">
    <name type="scientific">Piscinibacter gummiphilus</name>
    <dbReference type="NCBI Taxonomy" id="946333"/>
    <lineage>
        <taxon>Bacteria</taxon>
        <taxon>Pseudomonadati</taxon>
        <taxon>Pseudomonadota</taxon>
        <taxon>Betaproteobacteria</taxon>
        <taxon>Burkholderiales</taxon>
        <taxon>Sphaerotilaceae</taxon>
        <taxon>Piscinibacter</taxon>
    </lineage>
</organism>